<name>A0A3L6PAL8_PANMI</name>
<dbReference type="Pfam" id="PF00694">
    <property type="entry name" value="Aconitase_C"/>
    <property type="match status" value="1"/>
</dbReference>
<evidence type="ECO:0000313" key="13">
    <source>
        <dbReference type="Proteomes" id="UP000275267"/>
    </source>
</evidence>
<comment type="function">
    <text evidence="9">Catalyzes the isomerization of citrate to isocitrate via cis-aconitate.</text>
</comment>
<sequence length="915" mass="100591">MDTQVIRGCRCRHTPPSGPPPPRHQVLFFRRRGGRACQSRLSWSHHALAQPHLNSATAARRPDGDDATKHAFKSILTSLPKPGGGEYGKFFSLPALNDPRIDRLPYSIRVLLESAIRHCDNFQVTESDVEKIIDWENMSPKQAEIPFKPARCILMDNTGVPAIVDLAAMRDMMPKLGCDPYKINPLIPVDAVIDHAVRVDVARTCDALERNQELEFDRNKERFAFLKWASTAFHNMQVFPPGSGTVHQVNLEYLARVVFNEDGIMYFDSVVGTDSHTTMVNSLGVAGWGVGGIEAVVAMLGQPMGMVLPGVVGFKLTGKLQDGVTTTDLVLTMTQMLRKHGAIGKFVEFYGVGVGELSLPARATIANMSPEYGATMGFFPVDQVTLDYLKLTGRSDEIVSMVEAYLRANKMFVEHHETETDRVYSSYLELDLSDVEPCVAGPKRPHDRVPLKEMKSDWHSCLDNKVGFKGYAVPKEEQGKVVKFDFHGQPAEIKHGSVVLAAICSSTNTSNPSVMIGAGLVAKKACELGLEVKPWVKTSLTPGSVVASEYLKHSGLQEYLNQQGFHLAAHGCATCVGNSGDLMDESVSAAITENDIVAAAVLSANRNFEGRVHPLTRANYLASPPLVVAYALAGTVDIDFDKEAIGMGKDGKEVFLRNIWPSNQEIEQAIQSSVKTHLFRQVYESIMKRNPRWNELPVPEAALYPWDPYSTYIRKPPYFKGMSMSPPGPPTVKEAFCLLNLGDCITTDHISYSGKIPDGTPAARYLRECGVDPKNFSSYGGGRQQRDCDEGSLCQHENRQQAAGWASWAMDDSCPYRGEALRLRRRHEIQIGGHDLVIIAGAEYGSGSSRDSAAKGPMLLGVKSVIAKSFERIHRSNLVGMGVIPLCLKRLEVTYFNHGGILPYMVRNLAAGEGK</sequence>
<evidence type="ECO:0000256" key="4">
    <source>
        <dbReference type="ARBA" id="ARBA00022723"/>
    </source>
</evidence>
<dbReference type="InterPro" id="IPR015928">
    <property type="entry name" value="Aconitase/3IPM_dehydase_swvl"/>
</dbReference>
<dbReference type="NCBIfam" id="NF009520">
    <property type="entry name" value="PRK12881.1"/>
    <property type="match status" value="1"/>
</dbReference>
<dbReference type="STRING" id="4540.A0A3L6PAL8"/>
<evidence type="ECO:0000259" key="11">
    <source>
        <dbReference type="Pfam" id="PF00694"/>
    </source>
</evidence>
<feature type="domain" description="Aconitase A/isopropylmalate dehydratase small subunit swivel" evidence="11">
    <location>
        <begin position="832"/>
        <end position="890"/>
    </location>
</feature>
<keyword evidence="13" id="KW-1185">Reference proteome</keyword>
<dbReference type="Gene3D" id="3.30.499.10">
    <property type="entry name" value="Aconitase, domain 3"/>
    <property type="match status" value="2"/>
</dbReference>
<dbReference type="FunFam" id="3.30.499.10:FF:000002">
    <property type="entry name" value="Aconitate hydratase"/>
    <property type="match status" value="1"/>
</dbReference>
<dbReference type="InterPro" id="IPR000573">
    <property type="entry name" value="AconitaseA/IPMdHydase_ssu_swvl"/>
</dbReference>
<keyword evidence="5 9" id="KW-0408">Iron</keyword>
<protein>
    <recommendedName>
        <fullName evidence="3 9">Aconitate hydratase</fullName>
        <shortName evidence="9">Aconitase</shortName>
        <ecNumber evidence="3 9">4.2.1.3</ecNumber>
    </recommendedName>
</protein>
<dbReference type="PRINTS" id="PR00415">
    <property type="entry name" value="ACONITASE"/>
</dbReference>
<dbReference type="EMBL" id="PQIB02000760">
    <property type="protein sequence ID" value="RLM48770.1"/>
    <property type="molecule type" value="Genomic_DNA"/>
</dbReference>
<dbReference type="CDD" id="cd01586">
    <property type="entry name" value="AcnA_IRP"/>
    <property type="match status" value="1"/>
</dbReference>
<dbReference type="InterPro" id="IPR036008">
    <property type="entry name" value="Aconitase_4Fe-4S_dom"/>
</dbReference>
<organism evidence="12 13">
    <name type="scientific">Panicum miliaceum</name>
    <name type="common">Proso millet</name>
    <name type="synonym">Broomcorn millet</name>
    <dbReference type="NCBI Taxonomy" id="4540"/>
    <lineage>
        <taxon>Eukaryota</taxon>
        <taxon>Viridiplantae</taxon>
        <taxon>Streptophyta</taxon>
        <taxon>Embryophyta</taxon>
        <taxon>Tracheophyta</taxon>
        <taxon>Spermatophyta</taxon>
        <taxon>Magnoliopsida</taxon>
        <taxon>Liliopsida</taxon>
        <taxon>Poales</taxon>
        <taxon>Poaceae</taxon>
        <taxon>PACMAD clade</taxon>
        <taxon>Panicoideae</taxon>
        <taxon>Panicodae</taxon>
        <taxon>Paniceae</taxon>
        <taxon>Panicinae</taxon>
        <taxon>Panicum</taxon>
        <taxon>Panicum sect. Panicum</taxon>
    </lineage>
</organism>
<dbReference type="NCBIfam" id="TIGR01341">
    <property type="entry name" value="aconitase_1"/>
    <property type="match status" value="1"/>
</dbReference>
<keyword evidence="9" id="KW-0004">4Fe-4S</keyword>
<evidence type="ECO:0000256" key="6">
    <source>
        <dbReference type="ARBA" id="ARBA00023014"/>
    </source>
</evidence>
<dbReference type="GO" id="GO:0003994">
    <property type="term" value="F:aconitate hydratase activity"/>
    <property type="evidence" value="ECO:0007669"/>
    <property type="project" value="UniProtKB-EC"/>
</dbReference>
<dbReference type="InterPro" id="IPR015931">
    <property type="entry name" value="Acnase/IPM_dHydase_lsu_aba_1/3"/>
</dbReference>
<dbReference type="Gene3D" id="6.10.190.10">
    <property type="match status" value="1"/>
</dbReference>
<dbReference type="Proteomes" id="UP000275267">
    <property type="component" value="Unassembled WGS sequence"/>
</dbReference>
<keyword evidence="7 9" id="KW-0456">Lyase</keyword>
<dbReference type="Gene3D" id="3.20.19.10">
    <property type="entry name" value="Aconitase, domain 4"/>
    <property type="match status" value="1"/>
</dbReference>
<dbReference type="EC" id="4.2.1.3" evidence="3 9"/>
<evidence type="ECO:0000313" key="12">
    <source>
        <dbReference type="EMBL" id="RLM48770.1"/>
    </source>
</evidence>
<dbReference type="GO" id="GO:0046872">
    <property type="term" value="F:metal ion binding"/>
    <property type="evidence" value="ECO:0007669"/>
    <property type="project" value="UniProtKB-KW"/>
</dbReference>
<dbReference type="SUPFAM" id="SSF52016">
    <property type="entry name" value="LeuD/IlvD-like"/>
    <property type="match status" value="1"/>
</dbReference>
<comment type="similarity">
    <text evidence="2 9">Belongs to the aconitase/IPM isomerase family.</text>
</comment>
<evidence type="ECO:0000256" key="5">
    <source>
        <dbReference type="ARBA" id="ARBA00023004"/>
    </source>
</evidence>
<dbReference type="InterPro" id="IPR001030">
    <property type="entry name" value="Acoase/IPM_deHydtase_lsu_aba"/>
</dbReference>
<proteinExistence type="inferred from homology"/>
<dbReference type="PANTHER" id="PTHR11670">
    <property type="entry name" value="ACONITASE/IRON-RESPONSIVE ELEMENT FAMILY MEMBER"/>
    <property type="match status" value="1"/>
</dbReference>
<accession>A0A3L6PAL8</accession>
<dbReference type="NCBIfam" id="NF006757">
    <property type="entry name" value="PRK09277.1"/>
    <property type="match status" value="1"/>
</dbReference>
<dbReference type="FunFam" id="3.30.499.10:FF:000005">
    <property type="entry name" value="cytoplasmic aconitate hydratase"/>
    <property type="match status" value="1"/>
</dbReference>
<evidence type="ECO:0000256" key="8">
    <source>
        <dbReference type="ARBA" id="ARBA00023501"/>
    </source>
</evidence>
<dbReference type="GO" id="GO:0043436">
    <property type="term" value="P:oxoacid metabolic process"/>
    <property type="evidence" value="ECO:0007669"/>
    <property type="project" value="UniProtKB-ARBA"/>
</dbReference>
<evidence type="ECO:0000256" key="2">
    <source>
        <dbReference type="ARBA" id="ARBA00007185"/>
    </source>
</evidence>
<dbReference type="AlphaFoldDB" id="A0A3L6PAL8"/>
<feature type="domain" description="Aconitase/3-isopropylmalate dehydratase large subunit alpha/beta/alpha" evidence="10">
    <location>
        <begin position="130"/>
        <end position="634"/>
    </location>
</feature>
<evidence type="ECO:0000256" key="9">
    <source>
        <dbReference type="RuleBase" id="RU361275"/>
    </source>
</evidence>
<dbReference type="OrthoDB" id="2224430at2759"/>
<dbReference type="PROSITE" id="PS01244">
    <property type="entry name" value="ACONITASE_2"/>
    <property type="match status" value="1"/>
</dbReference>
<comment type="catalytic activity">
    <reaction evidence="8 9">
        <text>citrate = D-threo-isocitrate</text>
        <dbReference type="Rhea" id="RHEA:10336"/>
        <dbReference type="ChEBI" id="CHEBI:15562"/>
        <dbReference type="ChEBI" id="CHEBI:16947"/>
        <dbReference type="EC" id="4.2.1.3"/>
    </reaction>
</comment>
<dbReference type="SUPFAM" id="SSF53732">
    <property type="entry name" value="Aconitase iron-sulfur domain"/>
    <property type="match status" value="1"/>
</dbReference>
<evidence type="ECO:0000259" key="10">
    <source>
        <dbReference type="Pfam" id="PF00330"/>
    </source>
</evidence>
<reference evidence="13" key="1">
    <citation type="journal article" date="2019" name="Nat. Commun.">
        <title>The genome of broomcorn millet.</title>
        <authorList>
            <person name="Zou C."/>
            <person name="Miki D."/>
            <person name="Li D."/>
            <person name="Tang Q."/>
            <person name="Xiao L."/>
            <person name="Rajput S."/>
            <person name="Deng P."/>
            <person name="Jia W."/>
            <person name="Huang R."/>
            <person name="Zhang M."/>
            <person name="Sun Y."/>
            <person name="Hu J."/>
            <person name="Fu X."/>
            <person name="Schnable P.S."/>
            <person name="Li F."/>
            <person name="Zhang H."/>
            <person name="Feng B."/>
            <person name="Zhu X."/>
            <person name="Liu R."/>
            <person name="Schnable J.C."/>
            <person name="Zhu J.-K."/>
            <person name="Zhang H."/>
        </authorList>
    </citation>
    <scope>NUCLEOTIDE SEQUENCE [LARGE SCALE GENOMIC DNA]</scope>
</reference>
<comment type="caution">
    <text evidence="12">The sequence shown here is derived from an EMBL/GenBank/DDBJ whole genome shotgun (WGS) entry which is preliminary data.</text>
</comment>
<dbReference type="InterPro" id="IPR018136">
    <property type="entry name" value="Aconitase_4Fe-4S_BS"/>
</dbReference>
<keyword evidence="6 9" id="KW-0411">Iron-sulfur</keyword>
<gene>
    <name evidence="12" type="ORF">C2845_PMPSC055811</name>
</gene>
<comment type="cofactor">
    <cofactor evidence="1">
        <name>[4Fe-4S] cluster</name>
        <dbReference type="ChEBI" id="CHEBI:49883"/>
    </cofactor>
</comment>
<evidence type="ECO:0000256" key="3">
    <source>
        <dbReference type="ARBA" id="ARBA00012926"/>
    </source>
</evidence>
<dbReference type="Pfam" id="PF00330">
    <property type="entry name" value="Aconitase"/>
    <property type="match status" value="1"/>
</dbReference>
<evidence type="ECO:0000256" key="7">
    <source>
        <dbReference type="ARBA" id="ARBA00023239"/>
    </source>
</evidence>
<dbReference type="GO" id="GO:0051539">
    <property type="term" value="F:4 iron, 4 sulfur cluster binding"/>
    <property type="evidence" value="ECO:0007669"/>
    <property type="project" value="UniProtKB-KW"/>
</dbReference>
<keyword evidence="4" id="KW-0479">Metal-binding</keyword>
<dbReference type="InterPro" id="IPR006249">
    <property type="entry name" value="Aconitase/IRP2"/>
</dbReference>
<evidence type="ECO:0000256" key="1">
    <source>
        <dbReference type="ARBA" id="ARBA00001966"/>
    </source>
</evidence>